<protein>
    <submittedName>
        <fullName evidence="3">Transposase</fullName>
    </submittedName>
</protein>
<organism evidence="3">
    <name type="scientific">Gongylonema pulchrum</name>
    <dbReference type="NCBI Taxonomy" id="637853"/>
    <lineage>
        <taxon>Eukaryota</taxon>
        <taxon>Metazoa</taxon>
        <taxon>Ecdysozoa</taxon>
        <taxon>Nematoda</taxon>
        <taxon>Chromadorea</taxon>
        <taxon>Rhabditida</taxon>
        <taxon>Spirurina</taxon>
        <taxon>Spiruromorpha</taxon>
        <taxon>Spiruroidea</taxon>
        <taxon>Gongylonematidae</taxon>
        <taxon>Gongylonema</taxon>
    </lineage>
</organism>
<evidence type="ECO:0000313" key="2">
    <source>
        <dbReference type="Proteomes" id="UP000271098"/>
    </source>
</evidence>
<evidence type="ECO:0000313" key="3">
    <source>
        <dbReference type="WBParaSite" id="GPUH_0000474901-mRNA-1"/>
    </source>
</evidence>
<proteinExistence type="predicted"/>
<evidence type="ECO:0000313" key="1">
    <source>
        <dbReference type="EMBL" id="VDK47065.1"/>
    </source>
</evidence>
<dbReference type="WBParaSite" id="GPUH_0000474901-mRNA-1">
    <property type="protein sequence ID" value="GPUH_0000474901-mRNA-1"/>
    <property type="gene ID" value="GPUH_0000474901"/>
</dbReference>
<reference evidence="3" key="1">
    <citation type="submission" date="2016-06" db="UniProtKB">
        <authorList>
            <consortium name="WormBaseParasite"/>
        </authorList>
    </citation>
    <scope>IDENTIFICATION</scope>
</reference>
<reference evidence="1 2" key="2">
    <citation type="submission" date="2018-11" db="EMBL/GenBank/DDBJ databases">
        <authorList>
            <consortium name="Pathogen Informatics"/>
        </authorList>
    </citation>
    <scope>NUCLEOTIDE SEQUENCE [LARGE SCALE GENOMIC DNA]</scope>
</reference>
<accession>A0A183D7Q1</accession>
<dbReference type="Proteomes" id="UP000271098">
    <property type="component" value="Unassembled WGS sequence"/>
</dbReference>
<gene>
    <name evidence="1" type="ORF">GPUH_LOCUS4743</name>
</gene>
<keyword evidence="2" id="KW-1185">Reference proteome</keyword>
<dbReference type="AlphaFoldDB" id="A0A183D7Q1"/>
<name>A0A183D7Q1_9BILA</name>
<dbReference type="EMBL" id="UYRT01009306">
    <property type="protein sequence ID" value="VDK47065.1"/>
    <property type="molecule type" value="Genomic_DNA"/>
</dbReference>
<sequence>MPLSLQSFSVASQINEKASAFFSAIARYQQVCGKKGDYIYTLLHYQHRKWPAQHRKLLHLLTRKVNHSVELPVRPTVIQLDQNLLEPYILFSKLMCGSQPVPDLHGTVS</sequence>